<dbReference type="RefSeq" id="WP_230370327.1">
    <property type="nucleotide sequence ID" value="NZ_WLYX01000001.1"/>
</dbReference>
<gene>
    <name evidence="2" type="ORF">GKE73_10820</name>
</gene>
<evidence type="ECO:0000313" key="2">
    <source>
        <dbReference type="EMBL" id="MTD33412.1"/>
    </source>
</evidence>
<proteinExistence type="predicted"/>
<dbReference type="EMBL" id="WLYX01000001">
    <property type="protein sequence ID" value="MTD33412.1"/>
    <property type="molecule type" value="Genomic_DNA"/>
</dbReference>
<sequence length="75" mass="8246">MKNYIWGLIFCLTPIGAIAQDAVVNTDSKKVEATAADVQWPPGVATDQNPFKKNLRPKQVAGLYCFARTKTCLMS</sequence>
<dbReference type="AlphaFoldDB" id="A0A844GCE3"/>
<comment type="caution">
    <text evidence="2">The sequence shown here is derived from an EMBL/GenBank/DDBJ whole genome shotgun (WGS) entry which is preliminary data.</text>
</comment>
<name>A0A844GCE3_9NEIS</name>
<accession>A0A844GCE3</accession>
<evidence type="ECO:0000256" key="1">
    <source>
        <dbReference type="SAM" id="SignalP"/>
    </source>
</evidence>
<feature type="signal peptide" evidence="1">
    <location>
        <begin position="1"/>
        <end position="19"/>
    </location>
</feature>
<evidence type="ECO:0000313" key="3">
    <source>
        <dbReference type="Proteomes" id="UP000446658"/>
    </source>
</evidence>
<organism evidence="2 3">
    <name type="scientific">Paludibacterium denitrificans</name>
    <dbReference type="NCBI Taxonomy" id="2675226"/>
    <lineage>
        <taxon>Bacteria</taxon>
        <taxon>Pseudomonadati</taxon>
        <taxon>Pseudomonadota</taxon>
        <taxon>Betaproteobacteria</taxon>
        <taxon>Neisseriales</taxon>
        <taxon>Chromobacteriaceae</taxon>
        <taxon>Paludibacterium</taxon>
    </lineage>
</organism>
<dbReference type="Proteomes" id="UP000446658">
    <property type="component" value="Unassembled WGS sequence"/>
</dbReference>
<reference evidence="2 3" key="1">
    <citation type="submission" date="2019-11" db="EMBL/GenBank/DDBJ databases">
        <title>Draft genome sequence of Paludibacterium sp. dN18-1.</title>
        <authorList>
            <person name="Im W.-T."/>
        </authorList>
    </citation>
    <scope>NUCLEOTIDE SEQUENCE [LARGE SCALE GENOMIC DNA]</scope>
    <source>
        <strain evidence="3">dN 18-1</strain>
    </source>
</reference>
<keyword evidence="3" id="KW-1185">Reference proteome</keyword>
<feature type="chain" id="PRO_5032466024" evidence="1">
    <location>
        <begin position="20"/>
        <end position="75"/>
    </location>
</feature>
<keyword evidence="1" id="KW-0732">Signal</keyword>
<protein>
    <submittedName>
        <fullName evidence="2">Uncharacterized protein</fullName>
    </submittedName>
</protein>